<dbReference type="Gramene" id="AET5Gv21215200.11">
    <property type="protein sequence ID" value="AET5Gv21215200.11"/>
    <property type="gene ID" value="AET5Gv21215200"/>
</dbReference>
<dbReference type="AlphaFoldDB" id="A0A453MK36"/>
<dbReference type="GO" id="GO:0016579">
    <property type="term" value="P:protein deubiquitination"/>
    <property type="evidence" value="ECO:0007669"/>
    <property type="project" value="TreeGrafter"/>
</dbReference>
<evidence type="ECO:0000313" key="3">
    <source>
        <dbReference type="EnsemblPlants" id="AET5Gv21215200.11"/>
    </source>
</evidence>
<evidence type="ECO:0000256" key="1">
    <source>
        <dbReference type="ARBA" id="ARBA00010407"/>
    </source>
</evidence>
<evidence type="ECO:0000256" key="2">
    <source>
        <dbReference type="SAM" id="MobiDB-lite"/>
    </source>
</evidence>
<dbReference type="Proteomes" id="UP000015105">
    <property type="component" value="Chromosome 5D"/>
</dbReference>
<dbReference type="InterPro" id="IPR050704">
    <property type="entry name" value="Peptidase_C85-like"/>
</dbReference>
<reference evidence="4" key="1">
    <citation type="journal article" date="2014" name="Science">
        <title>Ancient hybridizations among the ancestral genomes of bread wheat.</title>
        <authorList>
            <consortium name="International Wheat Genome Sequencing Consortium,"/>
            <person name="Marcussen T."/>
            <person name="Sandve S.R."/>
            <person name="Heier L."/>
            <person name="Spannagl M."/>
            <person name="Pfeifer M."/>
            <person name="Jakobsen K.S."/>
            <person name="Wulff B.B."/>
            <person name="Steuernagel B."/>
            <person name="Mayer K.F."/>
            <person name="Olsen O.A."/>
        </authorList>
    </citation>
    <scope>NUCLEOTIDE SEQUENCE [LARGE SCALE GENOMIC DNA]</scope>
    <source>
        <strain evidence="4">cv. AL8/78</strain>
    </source>
</reference>
<organism evidence="3 4">
    <name type="scientific">Aegilops tauschii subsp. strangulata</name>
    <name type="common">Goatgrass</name>
    <dbReference type="NCBI Taxonomy" id="200361"/>
    <lineage>
        <taxon>Eukaryota</taxon>
        <taxon>Viridiplantae</taxon>
        <taxon>Streptophyta</taxon>
        <taxon>Embryophyta</taxon>
        <taxon>Tracheophyta</taxon>
        <taxon>Spermatophyta</taxon>
        <taxon>Magnoliopsida</taxon>
        <taxon>Liliopsida</taxon>
        <taxon>Poales</taxon>
        <taxon>Poaceae</taxon>
        <taxon>BOP clade</taxon>
        <taxon>Pooideae</taxon>
        <taxon>Triticodae</taxon>
        <taxon>Triticeae</taxon>
        <taxon>Triticinae</taxon>
        <taxon>Aegilops</taxon>
    </lineage>
</organism>
<reference evidence="3" key="3">
    <citation type="journal article" date="2017" name="Nature">
        <title>Genome sequence of the progenitor of the wheat D genome Aegilops tauschii.</title>
        <authorList>
            <person name="Luo M.C."/>
            <person name="Gu Y.Q."/>
            <person name="Puiu D."/>
            <person name="Wang H."/>
            <person name="Twardziok S.O."/>
            <person name="Deal K.R."/>
            <person name="Huo N."/>
            <person name="Zhu T."/>
            <person name="Wang L."/>
            <person name="Wang Y."/>
            <person name="McGuire P.E."/>
            <person name="Liu S."/>
            <person name="Long H."/>
            <person name="Ramasamy R.K."/>
            <person name="Rodriguez J.C."/>
            <person name="Van S.L."/>
            <person name="Yuan L."/>
            <person name="Wang Z."/>
            <person name="Xia Z."/>
            <person name="Xiao L."/>
            <person name="Anderson O.D."/>
            <person name="Ouyang S."/>
            <person name="Liang Y."/>
            <person name="Zimin A.V."/>
            <person name="Pertea G."/>
            <person name="Qi P."/>
            <person name="Bennetzen J.L."/>
            <person name="Dai X."/>
            <person name="Dawson M.W."/>
            <person name="Muller H.G."/>
            <person name="Kugler K."/>
            <person name="Rivarola-Duarte L."/>
            <person name="Spannagl M."/>
            <person name="Mayer K.F.X."/>
            <person name="Lu F.H."/>
            <person name="Bevan M.W."/>
            <person name="Leroy P."/>
            <person name="Li P."/>
            <person name="You F.M."/>
            <person name="Sun Q."/>
            <person name="Liu Z."/>
            <person name="Lyons E."/>
            <person name="Wicker T."/>
            <person name="Salzberg S.L."/>
            <person name="Devos K.M."/>
            <person name="Dvorak J."/>
        </authorList>
    </citation>
    <scope>NUCLEOTIDE SEQUENCE [LARGE SCALE GENOMIC DNA]</scope>
    <source>
        <strain evidence="3">cv. AL8/78</strain>
    </source>
</reference>
<dbReference type="EnsemblPlants" id="AET5Gv21215200.11">
    <property type="protein sequence ID" value="AET5Gv21215200.11"/>
    <property type="gene ID" value="AET5Gv21215200"/>
</dbReference>
<reference evidence="3" key="4">
    <citation type="submission" date="2019-03" db="UniProtKB">
        <authorList>
            <consortium name="EnsemblPlants"/>
        </authorList>
    </citation>
    <scope>IDENTIFICATION</scope>
</reference>
<comment type="similarity">
    <text evidence="1">Belongs to the peptidase C85 family.</text>
</comment>
<protein>
    <submittedName>
        <fullName evidence="3">Uncharacterized protein</fullName>
    </submittedName>
</protein>
<reference evidence="4" key="2">
    <citation type="journal article" date="2017" name="Nat. Plants">
        <title>The Aegilops tauschii genome reveals multiple impacts of transposons.</title>
        <authorList>
            <person name="Zhao G."/>
            <person name="Zou C."/>
            <person name="Li K."/>
            <person name="Wang K."/>
            <person name="Li T."/>
            <person name="Gao L."/>
            <person name="Zhang X."/>
            <person name="Wang H."/>
            <person name="Yang Z."/>
            <person name="Liu X."/>
            <person name="Jiang W."/>
            <person name="Mao L."/>
            <person name="Kong X."/>
            <person name="Jiao Y."/>
            <person name="Jia J."/>
        </authorList>
    </citation>
    <scope>NUCLEOTIDE SEQUENCE [LARGE SCALE GENOMIC DNA]</scope>
    <source>
        <strain evidence="4">cv. AL8/78</strain>
    </source>
</reference>
<evidence type="ECO:0000313" key="4">
    <source>
        <dbReference type="Proteomes" id="UP000015105"/>
    </source>
</evidence>
<accession>A0A453MK36</accession>
<reference evidence="3" key="5">
    <citation type="journal article" date="2021" name="G3 (Bethesda)">
        <title>Aegilops tauschii genome assembly Aet v5.0 features greater sequence contiguity and improved annotation.</title>
        <authorList>
            <person name="Wang L."/>
            <person name="Zhu T."/>
            <person name="Rodriguez J.C."/>
            <person name="Deal K.R."/>
            <person name="Dubcovsky J."/>
            <person name="McGuire P.E."/>
            <person name="Lux T."/>
            <person name="Spannagl M."/>
            <person name="Mayer K.F.X."/>
            <person name="Baldrich P."/>
            <person name="Meyers B.C."/>
            <person name="Huo N."/>
            <person name="Gu Y.Q."/>
            <person name="Zhou H."/>
            <person name="Devos K.M."/>
            <person name="Bennetzen J.L."/>
            <person name="Unver T."/>
            <person name="Budak H."/>
            <person name="Gulick P.J."/>
            <person name="Galiba G."/>
            <person name="Kalapos B."/>
            <person name="Nelson D.R."/>
            <person name="Li P."/>
            <person name="You F.M."/>
            <person name="Luo M.C."/>
            <person name="Dvorak J."/>
        </authorList>
    </citation>
    <scope>NUCLEOTIDE SEQUENCE [LARGE SCALE GENOMIC DNA]</scope>
    <source>
        <strain evidence="3">cv. AL8/78</strain>
    </source>
</reference>
<dbReference type="PANTHER" id="PTHR12419:SF111">
    <property type="entry name" value="OVARIAN TUMOR DOMAIN-CONTAINING DEUBIQUITINATING ENZYME 9"/>
    <property type="match status" value="1"/>
</dbReference>
<feature type="region of interest" description="Disordered" evidence="2">
    <location>
        <begin position="51"/>
        <end position="78"/>
    </location>
</feature>
<proteinExistence type="inferred from homology"/>
<keyword evidence="4" id="KW-1185">Reference proteome</keyword>
<name>A0A453MK36_AEGTS</name>
<sequence>NDEVIAHALQEELAQVAMAEASGADGGEAERRATVLAQQWFRPEVVSHLPSAPPYVEEAESSSPRSSPEEDRNARDGHGCSIELVDDFSALDGEVGKRLNDMVPVPHVPKTNGDIPSFDEAFSDHRRLLDRLVLYGLVELKVNGDGNCQVFGHCPINSTELPNTIDLCGNRWSISLSLIPRYMLDMSLWITENILRRCQRSESGVTMLHCRLLQTW</sequence>
<feature type="compositionally biased region" description="Basic and acidic residues" evidence="2">
    <location>
        <begin position="67"/>
        <end position="78"/>
    </location>
</feature>
<dbReference type="PANTHER" id="PTHR12419">
    <property type="entry name" value="OTU DOMAIN CONTAINING PROTEIN"/>
    <property type="match status" value="1"/>
</dbReference>
<dbReference type="GO" id="GO:0004843">
    <property type="term" value="F:cysteine-type deubiquitinase activity"/>
    <property type="evidence" value="ECO:0007669"/>
    <property type="project" value="TreeGrafter"/>
</dbReference>